<organism evidence="3 4">
    <name type="scientific">Granulicella cerasi</name>
    <dbReference type="NCBI Taxonomy" id="741063"/>
    <lineage>
        <taxon>Bacteria</taxon>
        <taxon>Pseudomonadati</taxon>
        <taxon>Acidobacteriota</taxon>
        <taxon>Terriglobia</taxon>
        <taxon>Terriglobales</taxon>
        <taxon>Acidobacteriaceae</taxon>
        <taxon>Granulicella</taxon>
    </lineage>
</organism>
<dbReference type="InterPro" id="IPR003115">
    <property type="entry name" value="ParB_N"/>
</dbReference>
<dbReference type="InterPro" id="IPR036086">
    <property type="entry name" value="ParB/Sulfiredoxin_sf"/>
</dbReference>
<accession>A0ABW1ZCY0</accession>
<evidence type="ECO:0000313" key="4">
    <source>
        <dbReference type="Proteomes" id="UP001596391"/>
    </source>
</evidence>
<dbReference type="SUPFAM" id="SSF109709">
    <property type="entry name" value="KorB DNA-binding domain-like"/>
    <property type="match status" value="1"/>
</dbReference>
<dbReference type="Proteomes" id="UP001596391">
    <property type="component" value="Unassembled WGS sequence"/>
</dbReference>
<evidence type="ECO:0000313" key="3">
    <source>
        <dbReference type="EMBL" id="MFC6647277.1"/>
    </source>
</evidence>
<dbReference type="InterPro" id="IPR011111">
    <property type="entry name" value="Plasmid_RepB"/>
</dbReference>
<feature type="domain" description="RepB plasmid partition" evidence="2">
    <location>
        <begin position="103"/>
        <end position="274"/>
    </location>
</feature>
<comment type="caution">
    <text evidence="3">The sequence shown here is derived from an EMBL/GenBank/DDBJ whole genome shotgun (WGS) entry which is preliminary data.</text>
</comment>
<dbReference type="Pfam" id="PF02195">
    <property type="entry name" value="ParB_N"/>
    <property type="match status" value="1"/>
</dbReference>
<dbReference type="Pfam" id="PF07506">
    <property type="entry name" value="RepB"/>
    <property type="match status" value="1"/>
</dbReference>
<sequence>MAALPKAFQEYLVSIPLIQIEPQIVVTKEMRSSDTFRQISASVKEIGLIEPLAVFPRPGKSYLLLDGHLRYEVLKHNGRKEAKCLLATDDEAYTYNRRVNTIPPIAQHLMLLEALRNGVTEERIAKSLNVDVSVIRQKRNMLNGVCSEAVELLRNYKLSAKVFSVLRKMKPLRQVEVAEHMIANSSFSYTFVAALLYGTKADALIEDRVKHRVSKPANDGGAERLAKESDDLLLNLKGLEDSFGKDALALTVCQGYVERLLKNAKVRRYLERRHGDSLGALQLWLEKRQLIS</sequence>
<keyword evidence="4" id="KW-1185">Reference proteome</keyword>
<protein>
    <submittedName>
        <fullName evidence="3">Plasmid partitioning protein RepB C-terminal domain-containing protein</fullName>
    </submittedName>
</protein>
<gene>
    <name evidence="3" type="ORF">ACFQBQ_17210</name>
</gene>
<dbReference type="SUPFAM" id="SSF110849">
    <property type="entry name" value="ParB/Sulfiredoxin"/>
    <property type="match status" value="1"/>
</dbReference>
<dbReference type="PANTHER" id="PTHR33375:SF1">
    <property type="entry name" value="CHROMOSOME-PARTITIONING PROTEIN PARB-RELATED"/>
    <property type="match status" value="1"/>
</dbReference>
<reference evidence="4" key="1">
    <citation type="journal article" date="2019" name="Int. J. Syst. Evol. Microbiol.">
        <title>The Global Catalogue of Microorganisms (GCM) 10K type strain sequencing project: providing services to taxonomists for standard genome sequencing and annotation.</title>
        <authorList>
            <consortium name="The Broad Institute Genomics Platform"/>
            <consortium name="The Broad Institute Genome Sequencing Center for Infectious Disease"/>
            <person name="Wu L."/>
            <person name="Ma J."/>
        </authorList>
    </citation>
    <scope>NUCLEOTIDE SEQUENCE [LARGE SCALE GENOMIC DNA]</scope>
    <source>
        <strain evidence="4">CGMCC 1.16026</strain>
    </source>
</reference>
<dbReference type="EMBL" id="JBHSWI010000001">
    <property type="protein sequence ID" value="MFC6647277.1"/>
    <property type="molecule type" value="Genomic_DNA"/>
</dbReference>
<dbReference type="PANTHER" id="PTHR33375">
    <property type="entry name" value="CHROMOSOME-PARTITIONING PROTEIN PARB-RELATED"/>
    <property type="match status" value="1"/>
</dbReference>
<name>A0ABW1ZCY0_9BACT</name>
<dbReference type="InterPro" id="IPR050336">
    <property type="entry name" value="Chromosome_partition/occlusion"/>
</dbReference>
<evidence type="ECO:0000259" key="2">
    <source>
        <dbReference type="Pfam" id="PF07506"/>
    </source>
</evidence>
<dbReference type="RefSeq" id="WP_263370816.1">
    <property type="nucleotide sequence ID" value="NZ_JAGSYD010000002.1"/>
</dbReference>
<dbReference type="Gene3D" id="3.90.1530.10">
    <property type="entry name" value="Conserved hypothetical protein from pyrococcus furiosus pfu- 392566-001, ParB domain"/>
    <property type="match status" value="1"/>
</dbReference>
<proteinExistence type="predicted"/>
<evidence type="ECO:0000259" key="1">
    <source>
        <dbReference type="Pfam" id="PF02195"/>
    </source>
</evidence>
<feature type="domain" description="ParB-like N-terminal" evidence="1">
    <location>
        <begin position="12"/>
        <end position="91"/>
    </location>
</feature>